<feature type="region of interest" description="Disordered" evidence="1">
    <location>
        <begin position="1030"/>
        <end position="1064"/>
    </location>
</feature>
<feature type="compositionally biased region" description="Low complexity" evidence="1">
    <location>
        <begin position="332"/>
        <end position="344"/>
    </location>
</feature>
<feature type="compositionally biased region" description="Basic and acidic residues" evidence="1">
    <location>
        <begin position="505"/>
        <end position="521"/>
    </location>
</feature>
<feature type="compositionally biased region" description="Low complexity" evidence="1">
    <location>
        <begin position="905"/>
        <end position="914"/>
    </location>
</feature>
<feature type="compositionally biased region" description="Basic and acidic residues" evidence="1">
    <location>
        <begin position="723"/>
        <end position="789"/>
    </location>
</feature>
<feature type="compositionally biased region" description="Polar residues" evidence="1">
    <location>
        <begin position="868"/>
        <end position="877"/>
    </location>
</feature>
<dbReference type="OrthoDB" id="2504896at2759"/>
<feature type="compositionally biased region" description="Basic and acidic residues" evidence="1">
    <location>
        <begin position="261"/>
        <end position="274"/>
    </location>
</feature>
<protein>
    <submittedName>
        <fullName evidence="2">Uncharacterized protein</fullName>
    </submittedName>
</protein>
<feature type="region of interest" description="Disordered" evidence="1">
    <location>
        <begin position="1605"/>
        <end position="1632"/>
    </location>
</feature>
<feature type="region of interest" description="Disordered" evidence="1">
    <location>
        <begin position="475"/>
        <end position="968"/>
    </location>
</feature>
<feature type="region of interest" description="Disordered" evidence="1">
    <location>
        <begin position="1165"/>
        <end position="1214"/>
    </location>
</feature>
<dbReference type="STRING" id="741276.A0A2S5BHC1"/>
<feature type="compositionally biased region" description="Low complexity" evidence="1">
    <location>
        <begin position="1243"/>
        <end position="1258"/>
    </location>
</feature>
<proteinExistence type="predicted"/>
<feature type="compositionally biased region" description="Low complexity" evidence="1">
    <location>
        <begin position="1609"/>
        <end position="1625"/>
    </location>
</feature>
<comment type="caution">
    <text evidence="2">The sequence shown here is derived from an EMBL/GenBank/DDBJ whole genome shotgun (WGS) entry which is preliminary data.</text>
</comment>
<feature type="region of interest" description="Disordered" evidence="1">
    <location>
        <begin position="1230"/>
        <end position="1290"/>
    </location>
</feature>
<evidence type="ECO:0000313" key="2">
    <source>
        <dbReference type="EMBL" id="POY76154.1"/>
    </source>
</evidence>
<gene>
    <name evidence="2" type="ORF">BMF94_0877</name>
</gene>
<feature type="compositionally biased region" description="Low complexity" evidence="1">
    <location>
        <begin position="217"/>
        <end position="235"/>
    </location>
</feature>
<feature type="compositionally biased region" description="Low complexity" evidence="1">
    <location>
        <begin position="790"/>
        <end position="799"/>
    </location>
</feature>
<feature type="compositionally biased region" description="Low complexity" evidence="1">
    <location>
        <begin position="681"/>
        <end position="711"/>
    </location>
</feature>
<evidence type="ECO:0000256" key="1">
    <source>
        <dbReference type="SAM" id="MobiDB-lite"/>
    </source>
</evidence>
<feature type="compositionally biased region" description="Polar residues" evidence="1">
    <location>
        <begin position="17"/>
        <end position="42"/>
    </location>
</feature>
<organism evidence="2 3">
    <name type="scientific">Rhodotorula taiwanensis</name>
    <dbReference type="NCBI Taxonomy" id="741276"/>
    <lineage>
        <taxon>Eukaryota</taxon>
        <taxon>Fungi</taxon>
        <taxon>Dikarya</taxon>
        <taxon>Basidiomycota</taxon>
        <taxon>Pucciniomycotina</taxon>
        <taxon>Microbotryomycetes</taxon>
        <taxon>Sporidiobolales</taxon>
        <taxon>Sporidiobolaceae</taxon>
        <taxon>Rhodotorula</taxon>
    </lineage>
</organism>
<feature type="compositionally biased region" description="Basic and acidic residues" evidence="1">
    <location>
        <begin position="1275"/>
        <end position="1287"/>
    </location>
</feature>
<reference evidence="2 3" key="1">
    <citation type="journal article" date="2018" name="Front. Microbiol.">
        <title>Prospects for Fungal Bioremediation of Acidic Radioactive Waste Sites: Characterization and Genome Sequence of Rhodotorula taiwanensis MD1149.</title>
        <authorList>
            <person name="Tkavc R."/>
            <person name="Matrosova V.Y."/>
            <person name="Grichenko O.E."/>
            <person name="Gostincar C."/>
            <person name="Volpe R.P."/>
            <person name="Klimenkova P."/>
            <person name="Gaidamakova E.K."/>
            <person name="Zhou C.E."/>
            <person name="Stewart B.J."/>
            <person name="Lyman M.G."/>
            <person name="Malfatti S.A."/>
            <person name="Rubinfeld B."/>
            <person name="Courtot M."/>
            <person name="Singh J."/>
            <person name="Dalgard C.L."/>
            <person name="Hamilton T."/>
            <person name="Frey K.G."/>
            <person name="Gunde-Cimerman N."/>
            <person name="Dugan L."/>
            <person name="Daly M.J."/>
        </authorList>
    </citation>
    <scope>NUCLEOTIDE SEQUENCE [LARGE SCALE GENOMIC DNA]</scope>
    <source>
        <strain evidence="2 3">MD1149</strain>
    </source>
</reference>
<evidence type="ECO:0000313" key="3">
    <source>
        <dbReference type="Proteomes" id="UP000237144"/>
    </source>
</evidence>
<feature type="region of interest" description="Disordered" evidence="1">
    <location>
        <begin position="1"/>
        <end position="359"/>
    </location>
</feature>
<feature type="compositionally biased region" description="Basic and acidic residues" evidence="1">
    <location>
        <begin position="561"/>
        <end position="575"/>
    </location>
</feature>
<feature type="compositionally biased region" description="Low complexity" evidence="1">
    <location>
        <begin position="134"/>
        <end position="158"/>
    </location>
</feature>
<feature type="compositionally biased region" description="Low complexity" evidence="1">
    <location>
        <begin position="989"/>
        <end position="1005"/>
    </location>
</feature>
<feature type="compositionally biased region" description="Basic and acidic residues" evidence="1">
    <location>
        <begin position="484"/>
        <end position="497"/>
    </location>
</feature>
<dbReference type="EMBL" id="PJQD01000008">
    <property type="protein sequence ID" value="POY76154.1"/>
    <property type="molecule type" value="Genomic_DNA"/>
</dbReference>
<feature type="compositionally biased region" description="Low complexity" evidence="1">
    <location>
        <begin position="71"/>
        <end position="86"/>
    </location>
</feature>
<feature type="compositionally biased region" description="Basic and acidic residues" evidence="1">
    <location>
        <begin position="1"/>
        <end position="14"/>
    </location>
</feature>
<feature type="region of interest" description="Disordered" evidence="1">
    <location>
        <begin position="982"/>
        <end position="1015"/>
    </location>
</feature>
<feature type="compositionally biased region" description="Low complexity" evidence="1">
    <location>
        <begin position="95"/>
        <end position="105"/>
    </location>
</feature>
<feature type="compositionally biased region" description="Polar residues" evidence="1">
    <location>
        <begin position="1259"/>
        <end position="1268"/>
    </location>
</feature>
<dbReference type="Proteomes" id="UP000237144">
    <property type="component" value="Unassembled WGS sequence"/>
</dbReference>
<accession>A0A2S5BHC1</accession>
<keyword evidence="3" id="KW-1185">Reference proteome</keyword>
<name>A0A2S5BHC1_9BASI</name>
<feature type="compositionally biased region" description="Polar residues" evidence="1">
    <location>
        <begin position="822"/>
        <end position="831"/>
    </location>
</feature>
<feature type="compositionally biased region" description="Low complexity" evidence="1">
    <location>
        <begin position="302"/>
        <end position="313"/>
    </location>
</feature>
<sequence>MQDGRADAALDPRPLELNSSSPAQADSAGTTEQVQSKVQPQEVSGDAHEVTHGANEANDGRSDVVEQPGEARQTAQDAQQVTAQGATDDKEGAQGDHAGAQAGADSVREPAVAAGKGSSATSEHVDGTATAESQAGIQAGAIGAASDGTSTAAGATTAPPETVLAAPKPSNPAAIKSSLLLQVDGHPSPTGSPAGSVASGTPPLPVGTAPVVDENGAARASPAPSASSAAGSTTADKPVGTASAHPPVVKKFSSSLSVNKKFLEKAGEKAKPEIKPVATRLATPPAPAPASSGHPRLFAGKLSSTGTLSLSTTPAIPTPTGWKKPTSPAPPAATAGQAPSAARPGSGSTTGLPSRTGPAVWGSAARAAAAAQAGLGRMANDFPTAAEAAHAKEMRAKLLLEQVQARERAEQARAAAAAAKNAHLLEELDAFRGKHLDPNAHHWDEDDDDFLDTTIEFADGTQYKIEQQAQANSAAASVVDEELREPGPGELALREKPLAPGEVVEPPKREERFGDDFDRSWPRRPSAPGDGRNLFNERIGRLEPAASGKRPAAPEPSSILRPRERRPSDAPPHLEPKHRRPSVTSPKTSHAPLHPGPSVPARRPSVTEPKPNAWGRRPSVGVSERQLPPHMSAPGGRQLPPHMQASQPQPAPASIGGRSRGPLSPPLQRQPLPATAGTLRSPPAQAPSALAPASAPIKTEGTTPAATEAAPAPAPAEPVPNLEEMHAREMHAAAERAKKRREEEEQKRLEQIERAKRKAAELEEKMKAADEAKAEAQRQEREAKAKSDAAAKATVKSAPTGPPTAPSAADKVSSWRTGPRPSISTQKQPIASGSVPPSRILAREDGQPAISDPASAKPTAILARPNASGPSNSTATPPTQPAAWRRAEPPQPRTARQLPPHLARAETATAGADAQSVAKPTPPSAADVTARPTTPPPAVKGDGSSPLASPMHKRADSQGGTGKSGYKLPAVSQLDDLMSRIKGAMVPSGDGEATADGAAAGNATAPRVKLPAAPASNGATVKLPMRQVNAQTAPSTRGRGRGQGRADVAHPSRATGPTFEDREPQLPFHSSRTARSHSPPPAWKQYVVRLAAHPPRRRPQARQIRNFETLKYPQPLYPFSWTPALRDANPRRLSRDDMLLPKRYTANGVLIFPVRLAPRKVMRNFATGGPEERPTPTVSISRRALVRSQEAPQPVTPPEETTRDAPDSSQLGTKPIHAVFGAPALTTAFASDDSARPSPWRLPAPANGNAEAPESANSLSRASGTPTFGMTGDLNGEKIEATPRRETSAPGLDAAALRMNPKSPPFQPSDLANLPAAPASAAWPNKSLALSVLDPTAPSVWSTAPAETTVRIRTMSAVQPENSLQGLMDDDPSEVLPNSLAELKSDDGQSTEAQEAAVQEARLKDEARMRTMGPAAFSTFLHESAAAINSSASAAPRIPYYGDSALFPSGLEGHSPSPMPSYGSAQAYPAVYANSRPFGQPMYPGYPVGAPTGSPYATNGYPAVYSAHPYPAGPSPVPHGYAMRDASHTGMPLGITNPALMATYGYGQPAPRYGAVGANGPATTGRTTHNHSSPYARASMQPVPPTSFISPPYGSAYQPMAVPQQSYRPASPFGSGSHGSPPHSARLPGPSSTMASPVIVPQQLPPVPSFGTAVSPAAAYQQSASMISPHARSAGLPPYGGMHGAGYGSYGGRPNGAVPAGRGGPRGW</sequence>